<dbReference type="EMBL" id="CM037012">
    <property type="protein sequence ID" value="KAH7689939.1"/>
    <property type="molecule type" value="Genomic_DNA"/>
</dbReference>
<comment type="caution">
    <text evidence="1">The sequence shown here is derived from an EMBL/GenBank/DDBJ whole genome shotgun (WGS) entry which is preliminary data.</text>
</comment>
<organism evidence="1 2">
    <name type="scientific">Dioscorea alata</name>
    <name type="common">Purple yam</name>
    <dbReference type="NCBI Taxonomy" id="55571"/>
    <lineage>
        <taxon>Eukaryota</taxon>
        <taxon>Viridiplantae</taxon>
        <taxon>Streptophyta</taxon>
        <taxon>Embryophyta</taxon>
        <taxon>Tracheophyta</taxon>
        <taxon>Spermatophyta</taxon>
        <taxon>Magnoliopsida</taxon>
        <taxon>Liliopsida</taxon>
        <taxon>Dioscoreales</taxon>
        <taxon>Dioscoreaceae</taxon>
        <taxon>Dioscorea</taxon>
    </lineage>
</organism>
<name>A0ACB7WN40_DIOAL</name>
<evidence type="ECO:0000313" key="1">
    <source>
        <dbReference type="EMBL" id="KAH7689939.1"/>
    </source>
</evidence>
<proteinExistence type="predicted"/>
<reference evidence="2" key="1">
    <citation type="journal article" date="2022" name="Nat. Commun.">
        <title>Chromosome evolution and the genetic basis of agronomically important traits in greater yam.</title>
        <authorList>
            <person name="Bredeson J.V."/>
            <person name="Lyons J.B."/>
            <person name="Oniyinde I.O."/>
            <person name="Okereke N.R."/>
            <person name="Kolade O."/>
            <person name="Nnabue I."/>
            <person name="Nwadili C.O."/>
            <person name="Hribova E."/>
            <person name="Parker M."/>
            <person name="Nwogha J."/>
            <person name="Shu S."/>
            <person name="Carlson J."/>
            <person name="Kariba R."/>
            <person name="Muthemba S."/>
            <person name="Knop K."/>
            <person name="Barton G.J."/>
            <person name="Sherwood A.V."/>
            <person name="Lopez-Montes A."/>
            <person name="Asiedu R."/>
            <person name="Jamnadass R."/>
            <person name="Muchugi A."/>
            <person name="Goodstein D."/>
            <person name="Egesi C.N."/>
            <person name="Featherston J."/>
            <person name="Asfaw A."/>
            <person name="Simpson G.G."/>
            <person name="Dolezel J."/>
            <person name="Hendre P.S."/>
            <person name="Van Deynze A."/>
            <person name="Kumar P.L."/>
            <person name="Obidiegwu J.E."/>
            <person name="Bhattacharjee R."/>
            <person name="Rokhsar D.S."/>
        </authorList>
    </citation>
    <scope>NUCLEOTIDE SEQUENCE [LARGE SCALE GENOMIC DNA]</scope>
    <source>
        <strain evidence="2">cv. TDa95/00328</strain>
    </source>
</reference>
<dbReference type="Proteomes" id="UP000827976">
    <property type="component" value="Chromosome 2"/>
</dbReference>
<evidence type="ECO:0000313" key="2">
    <source>
        <dbReference type="Proteomes" id="UP000827976"/>
    </source>
</evidence>
<accession>A0ACB7WN40</accession>
<protein>
    <submittedName>
        <fullName evidence="1">Uncharacterized protein</fullName>
    </submittedName>
</protein>
<sequence length="145" mass="16910">MEKMMIRRLMVEKLIIRQVVGGEEGDVKEKVKDFIQQTLTLILHFLRSTVDFFTKKLDELLPSETRDETFKHWLHVGLTIVLPIFVILLFLYCCCKCCCMCCFGGSRKMMKAPGRNGTLMPRNSFEANPRGYFRNLRGKDSDFVF</sequence>
<keyword evidence="2" id="KW-1185">Reference proteome</keyword>
<gene>
    <name evidence="1" type="ORF">IHE45_02G014800</name>
</gene>